<keyword evidence="1" id="KW-0812">Transmembrane</keyword>
<keyword evidence="1" id="KW-0472">Membrane</keyword>
<name>A0A2K8KXC3_MARES</name>
<proteinExistence type="predicted"/>
<keyword evidence="4" id="KW-1185">Reference proteome</keyword>
<dbReference type="RefSeq" id="WP_232710398.1">
    <property type="nucleotide sequence ID" value="NZ_CP018799.1"/>
</dbReference>
<dbReference type="InterPro" id="IPR003607">
    <property type="entry name" value="HD/PDEase_dom"/>
</dbReference>
<evidence type="ECO:0000313" key="4">
    <source>
        <dbReference type="Proteomes" id="UP000231701"/>
    </source>
</evidence>
<evidence type="ECO:0000259" key="2">
    <source>
        <dbReference type="PROSITE" id="PS51832"/>
    </source>
</evidence>
<accession>A0A2K8KXC3</accession>
<organism evidence="3 4">
    <name type="scientific">Mariprofundus aestuarium</name>
    <dbReference type="NCBI Taxonomy" id="1921086"/>
    <lineage>
        <taxon>Bacteria</taxon>
        <taxon>Pseudomonadati</taxon>
        <taxon>Pseudomonadota</taxon>
        <taxon>Candidatius Mariprofundia</taxon>
        <taxon>Mariprofundales</taxon>
        <taxon>Mariprofundaceae</taxon>
        <taxon>Mariprofundus</taxon>
    </lineage>
</organism>
<dbReference type="NCBIfam" id="TIGR00277">
    <property type="entry name" value="HDIG"/>
    <property type="match status" value="1"/>
</dbReference>
<dbReference type="KEGG" id="maes:Ga0123461_1181"/>
<protein>
    <submittedName>
        <fullName evidence="3">HDIG domain-containing protein</fullName>
    </submittedName>
</protein>
<dbReference type="Pfam" id="PF13487">
    <property type="entry name" value="HD_5"/>
    <property type="match status" value="1"/>
</dbReference>
<dbReference type="SUPFAM" id="SSF109604">
    <property type="entry name" value="HD-domain/PDEase-like"/>
    <property type="match status" value="1"/>
</dbReference>
<dbReference type="InterPro" id="IPR006675">
    <property type="entry name" value="HDIG_dom"/>
</dbReference>
<feature type="transmembrane region" description="Helical" evidence="1">
    <location>
        <begin position="178"/>
        <end position="199"/>
    </location>
</feature>
<dbReference type="PANTHER" id="PTHR43155">
    <property type="entry name" value="CYCLIC DI-GMP PHOSPHODIESTERASE PA4108-RELATED"/>
    <property type="match status" value="1"/>
</dbReference>
<dbReference type="InterPro" id="IPR037522">
    <property type="entry name" value="HD_GYP_dom"/>
</dbReference>
<dbReference type="AlphaFoldDB" id="A0A2K8KXC3"/>
<dbReference type="InterPro" id="IPR021796">
    <property type="entry name" value="Tll0287-like_dom"/>
</dbReference>
<reference evidence="3 4" key="1">
    <citation type="submission" date="2016-12" db="EMBL/GenBank/DDBJ databases">
        <title>Isolation and genomic insights into novel planktonic Zetaproteobacteria from stratified waters of the Chesapeake Bay.</title>
        <authorList>
            <person name="McAllister S.M."/>
            <person name="Kato S."/>
            <person name="Chan C.S."/>
            <person name="Chiu B.K."/>
            <person name="Field E.K."/>
        </authorList>
    </citation>
    <scope>NUCLEOTIDE SEQUENCE [LARGE SCALE GENOMIC DNA]</scope>
    <source>
        <strain evidence="3 4">CP-5</strain>
    </source>
</reference>
<sequence>MEGETVREHALHDADVHIEKTISFRKWAAEHGGVYVPATKRTPPNPHLSMIPDRDIETPGGKKLTLMNPSYMTRQLFELEDRVLNVRGHLTSLKPLRPENAADAWETEALKAFERGEKERAELNNIDGEDYMRVMRPLYVEKPCLKCHAQQGYEEGQVRGGISVSLPMAPLIGSAEPVVATMVFSHGLIWFIGLIGLVFSVRTVQGHTVELDNTARLLRESRDQLNRALTNSIQAVEKTVEARDPYTAGHQQRVAELSVLIAQEMGLEKERVDMIYLGASIHDIGKIRVPVEILSKPTRLTEHEYTLIQSHPQSGFDIIEDIDFPVTVKNIVLQHHERVDGLGYPQGLKGDEIDLEARIVAVADILEAMSSDRPYRPGKGMDAALDEVRRQRGVSLDADVVDASLKVVLPLKS</sequence>
<dbReference type="PROSITE" id="PS51832">
    <property type="entry name" value="HD_GYP"/>
    <property type="match status" value="1"/>
</dbReference>
<dbReference type="GO" id="GO:0008081">
    <property type="term" value="F:phosphoric diester hydrolase activity"/>
    <property type="evidence" value="ECO:0007669"/>
    <property type="project" value="UniProtKB-ARBA"/>
</dbReference>
<dbReference type="CDD" id="cd00077">
    <property type="entry name" value="HDc"/>
    <property type="match status" value="1"/>
</dbReference>
<dbReference type="PANTHER" id="PTHR43155:SF2">
    <property type="entry name" value="CYCLIC DI-GMP PHOSPHODIESTERASE PA4108"/>
    <property type="match status" value="1"/>
</dbReference>
<dbReference type="Proteomes" id="UP000231701">
    <property type="component" value="Chromosome"/>
</dbReference>
<dbReference type="Gene3D" id="3.30.450.290">
    <property type="match status" value="1"/>
</dbReference>
<evidence type="ECO:0000313" key="3">
    <source>
        <dbReference type="EMBL" id="ATX79600.1"/>
    </source>
</evidence>
<gene>
    <name evidence="3" type="ORF">Ga0123461_1181</name>
</gene>
<dbReference type="EMBL" id="CP018799">
    <property type="protein sequence ID" value="ATX79600.1"/>
    <property type="molecule type" value="Genomic_DNA"/>
</dbReference>
<feature type="domain" description="HD-GYP" evidence="2">
    <location>
        <begin position="225"/>
        <end position="413"/>
    </location>
</feature>
<evidence type="ECO:0000256" key="1">
    <source>
        <dbReference type="SAM" id="Phobius"/>
    </source>
</evidence>
<dbReference type="SMART" id="SM00471">
    <property type="entry name" value="HDc"/>
    <property type="match status" value="1"/>
</dbReference>
<keyword evidence="1" id="KW-1133">Transmembrane helix</keyword>
<dbReference type="Gene3D" id="1.10.3210.10">
    <property type="entry name" value="Hypothetical protein af1432"/>
    <property type="match status" value="1"/>
</dbReference>
<dbReference type="Pfam" id="PF11845">
    <property type="entry name" value="Tll0287-like"/>
    <property type="match status" value="1"/>
</dbReference>